<name>A0A926D5K0_9FIRM</name>
<dbReference type="RefSeq" id="WP_249314745.1">
    <property type="nucleotide sequence ID" value="NZ_JACRSR010000001.1"/>
</dbReference>
<comment type="similarity">
    <text evidence="1">Belongs to the asp23 family.</text>
</comment>
<sequence length="116" mass="12266">MPGKIVNTLGTIQINDDVVAMLAGMATVECYGIVGMASKRATDGIVELLGRENLSRGVKVTTKESAVVIDLYVIMEYGTTIATVASNVVDTVKYTVEKTTGLTVEAVNVTVEGIRL</sequence>
<dbReference type="Proteomes" id="UP000623172">
    <property type="component" value="Unassembled WGS sequence"/>
</dbReference>
<protein>
    <submittedName>
        <fullName evidence="2">Asp23/Gls24 family envelope stress response protein</fullName>
    </submittedName>
</protein>
<gene>
    <name evidence="2" type="ORF">H8696_02815</name>
</gene>
<evidence type="ECO:0000313" key="3">
    <source>
        <dbReference type="Proteomes" id="UP000623172"/>
    </source>
</evidence>
<evidence type="ECO:0000313" key="2">
    <source>
        <dbReference type="EMBL" id="MBC8530775.1"/>
    </source>
</evidence>
<proteinExistence type="inferred from homology"/>
<dbReference type="PANTHER" id="PTHR34297:SF2">
    <property type="entry name" value="ASP23_GLS24 FAMILY ENVELOPE STRESS RESPONSE PROTEIN"/>
    <property type="match status" value="1"/>
</dbReference>
<dbReference type="PANTHER" id="PTHR34297">
    <property type="entry name" value="HYPOTHETICAL CYTOSOLIC PROTEIN-RELATED"/>
    <property type="match status" value="1"/>
</dbReference>
<accession>A0A926D5K0</accession>
<evidence type="ECO:0000256" key="1">
    <source>
        <dbReference type="ARBA" id="ARBA00005721"/>
    </source>
</evidence>
<reference evidence="2" key="1">
    <citation type="submission" date="2020-08" db="EMBL/GenBank/DDBJ databases">
        <title>Genome public.</title>
        <authorList>
            <person name="Liu C."/>
            <person name="Sun Q."/>
        </authorList>
    </citation>
    <scope>NUCLEOTIDE SEQUENCE</scope>
    <source>
        <strain evidence="2">NSJ-53</strain>
    </source>
</reference>
<dbReference type="Pfam" id="PF03780">
    <property type="entry name" value="Asp23"/>
    <property type="match status" value="1"/>
</dbReference>
<keyword evidence="3" id="KW-1185">Reference proteome</keyword>
<dbReference type="EMBL" id="JACRSR010000001">
    <property type="protein sequence ID" value="MBC8530775.1"/>
    <property type="molecule type" value="Genomic_DNA"/>
</dbReference>
<dbReference type="InterPro" id="IPR005531">
    <property type="entry name" value="Asp23"/>
</dbReference>
<dbReference type="AlphaFoldDB" id="A0A926D5K0"/>
<organism evidence="2 3">
    <name type="scientific">Gehongia tenuis</name>
    <dbReference type="NCBI Taxonomy" id="2763655"/>
    <lineage>
        <taxon>Bacteria</taxon>
        <taxon>Bacillati</taxon>
        <taxon>Bacillota</taxon>
        <taxon>Clostridia</taxon>
        <taxon>Christensenellales</taxon>
        <taxon>Christensenellaceae</taxon>
        <taxon>Gehongia</taxon>
    </lineage>
</organism>
<comment type="caution">
    <text evidence="2">The sequence shown here is derived from an EMBL/GenBank/DDBJ whole genome shotgun (WGS) entry which is preliminary data.</text>
</comment>